<organism evidence="2">
    <name type="scientific">Serratia marcescens</name>
    <dbReference type="NCBI Taxonomy" id="615"/>
    <lineage>
        <taxon>Bacteria</taxon>
        <taxon>Pseudomonadati</taxon>
        <taxon>Pseudomonadota</taxon>
        <taxon>Gammaproteobacteria</taxon>
        <taxon>Enterobacterales</taxon>
        <taxon>Yersiniaceae</taxon>
        <taxon>Serratia</taxon>
    </lineage>
</organism>
<feature type="chain" id="PRO_5037506641" evidence="1">
    <location>
        <begin position="28"/>
        <end position="88"/>
    </location>
</feature>
<protein>
    <submittedName>
        <fullName evidence="2">Uncharacterized protein</fullName>
    </submittedName>
</protein>
<comment type="caution">
    <text evidence="2">The sequence shown here is derived from an EMBL/GenBank/DDBJ whole genome shotgun (WGS) entry which is preliminary data.</text>
</comment>
<reference evidence="2" key="1">
    <citation type="submission" date="2021-03" db="EMBL/GenBank/DDBJ databases">
        <title>Molecular epidemiology and mechanisms of colistin and carbapenem resistance in Enterobacteriaceae from clinical isolates, the environment and porcine samples in Pretoria, South Africa.</title>
        <authorList>
            <person name="Bogoshi D."/>
            <person name="Mbelle N.M."/>
            <person name="Naidoo V."/>
            <person name="Osei Sekyere J."/>
        </authorList>
    </citation>
    <scope>NUCLEOTIDE SEQUENCE</scope>
    <source>
        <strain evidence="2">C080</strain>
    </source>
</reference>
<sequence length="88" mass="8928">MAPHPVMRPRRALIGAGGGLLVGSAMANNSAGAAAVTCKTATIPSYACTPKANRCRWPYGYGGGHLAGAADYYPAAPAEGVPPDYVPR</sequence>
<keyword evidence="1" id="KW-0732">Signal</keyword>
<dbReference type="EMBL" id="JAGETR010000133">
    <property type="protein sequence ID" value="MBO2007184.1"/>
    <property type="molecule type" value="Genomic_DNA"/>
</dbReference>
<evidence type="ECO:0000313" key="2">
    <source>
        <dbReference type="EMBL" id="MBO2007184.1"/>
    </source>
</evidence>
<evidence type="ECO:0000256" key="1">
    <source>
        <dbReference type="SAM" id="SignalP"/>
    </source>
</evidence>
<accession>A0A939NKH2</accession>
<feature type="signal peptide" evidence="1">
    <location>
        <begin position="1"/>
        <end position="27"/>
    </location>
</feature>
<gene>
    <name evidence="2" type="ORF">J4732_17935</name>
</gene>
<proteinExistence type="predicted"/>
<name>A0A939NKH2_SERMA</name>
<dbReference type="AlphaFoldDB" id="A0A939NKH2"/>